<dbReference type="Gene3D" id="3.30.420.10">
    <property type="entry name" value="Ribonuclease H-like superfamily/Ribonuclease H"/>
    <property type="match status" value="1"/>
</dbReference>
<evidence type="ECO:0000313" key="1">
    <source>
        <dbReference type="EMBL" id="KAK4503076.1"/>
    </source>
</evidence>
<accession>A0ABR0EPL6</accession>
<evidence type="ECO:0008006" key="3">
    <source>
        <dbReference type="Google" id="ProtNLM"/>
    </source>
</evidence>
<gene>
    <name evidence="1" type="ORF">PRZ48_006503</name>
</gene>
<sequence>MAEIVPLPLQATLQISIAVDFVHSQGVGIGITQKATTPTARVDTGCIQATTTEEINLGIPRERMATEGIKTALNARLLAILHALGLARRTIRKQGVRSKPQIRRVELVCDSEKVVEMVKHHVEHAPESYEGVKGRKLVKKVVAGVERLSRWGLRVSLVVAGRNGRDKIAARARTLARQKGSKACRDRRRHLQQARNIGEGAAQDEG</sequence>
<organism evidence="1 2">
    <name type="scientific">Zasmidium cellare</name>
    <name type="common">Wine cellar mold</name>
    <name type="synonym">Racodium cellare</name>
    <dbReference type="NCBI Taxonomy" id="395010"/>
    <lineage>
        <taxon>Eukaryota</taxon>
        <taxon>Fungi</taxon>
        <taxon>Dikarya</taxon>
        <taxon>Ascomycota</taxon>
        <taxon>Pezizomycotina</taxon>
        <taxon>Dothideomycetes</taxon>
        <taxon>Dothideomycetidae</taxon>
        <taxon>Mycosphaerellales</taxon>
        <taxon>Mycosphaerellaceae</taxon>
        <taxon>Zasmidium</taxon>
    </lineage>
</organism>
<evidence type="ECO:0000313" key="2">
    <source>
        <dbReference type="Proteomes" id="UP001305779"/>
    </source>
</evidence>
<proteinExistence type="predicted"/>
<dbReference type="Proteomes" id="UP001305779">
    <property type="component" value="Unassembled WGS sequence"/>
</dbReference>
<reference evidence="1 2" key="1">
    <citation type="journal article" date="2023" name="G3 (Bethesda)">
        <title>A chromosome-level genome assembly of Zasmidium syzygii isolated from banana leaves.</title>
        <authorList>
            <person name="van Westerhoven A.C."/>
            <person name="Mehrabi R."/>
            <person name="Talebi R."/>
            <person name="Steentjes M.B.F."/>
            <person name="Corcolon B."/>
            <person name="Chong P.A."/>
            <person name="Kema G.H.J."/>
            <person name="Seidl M.F."/>
        </authorList>
    </citation>
    <scope>NUCLEOTIDE SEQUENCE [LARGE SCALE GENOMIC DNA]</scope>
    <source>
        <strain evidence="1 2">P124</strain>
    </source>
</reference>
<dbReference type="EMBL" id="JAXOVC010000004">
    <property type="protein sequence ID" value="KAK4503076.1"/>
    <property type="molecule type" value="Genomic_DNA"/>
</dbReference>
<comment type="caution">
    <text evidence="1">The sequence shown here is derived from an EMBL/GenBank/DDBJ whole genome shotgun (WGS) entry which is preliminary data.</text>
</comment>
<name>A0ABR0EPL6_ZASCE</name>
<protein>
    <recommendedName>
        <fullName evidence="3">RNase H type-1 domain-containing protein</fullName>
    </recommendedName>
</protein>
<dbReference type="InterPro" id="IPR036397">
    <property type="entry name" value="RNaseH_sf"/>
</dbReference>
<keyword evidence="2" id="KW-1185">Reference proteome</keyword>